<evidence type="ECO:0000259" key="1">
    <source>
        <dbReference type="Pfam" id="PF01370"/>
    </source>
</evidence>
<dbReference type="EMBL" id="JALNMH010000008">
    <property type="protein sequence ID" value="MCK7594073.1"/>
    <property type="molecule type" value="Genomic_DNA"/>
</dbReference>
<proteinExistence type="predicted"/>
<dbReference type="Proteomes" id="UP001431449">
    <property type="component" value="Unassembled WGS sequence"/>
</dbReference>
<dbReference type="PROSITE" id="PS51318">
    <property type="entry name" value="TAT"/>
    <property type="match status" value="1"/>
</dbReference>
<sequence>MPSTRRELLAAAAIAAGAGLLPLPLRRAMAEAPPRKLRILILGGTGFTGPAQVRYALARGHHVTLFNRGKRPSPEWPGEVVQLHGDRETGDLKALEDGEWDVCIDNPTSVPHWVRDAGQVLKGKVGQYVYISSISVYRDTSTAGMREDAPLAVYTGEDPLKETRDSLIANMGELFGPLKAACEAEAERWFPGRVTVIRPGYIVGARDETDRFTYWPRRVAEGGEVLMPGDGSDPLQFIDARDLAEWTIRMVERGRTGIFHATGPARPLSTRAFLDQLNVALGGKASFVSVPTGFLREQKVQFGGDLPIWFPAEGESLGFAQIDIRRAVGEGLSFRPLADTVSDLMDWYGSLPPERQANPRAGMSREREAGLIAAWRAANV</sequence>
<accession>A0ABT0GI17</accession>
<dbReference type="PANTHER" id="PTHR43245">
    <property type="entry name" value="BIFUNCTIONAL POLYMYXIN RESISTANCE PROTEIN ARNA"/>
    <property type="match status" value="1"/>
</dbReference>
<dbReference type="InterPro" id="IPR036291">
    <property type="entry name" value="NAD(P)-bd_dom_sf"/>
</dbReference>
<gene>
    <name evidence="2" type="ORF">M0G41_10350</name>
</gene>
<protein>
    <submittedName>
        <fullName evidence="2">Epimerase</fullName>
    </submittedName>
</protein>
<dbReference type="Gene3D" id="3.40.50.720">
    <property type="entry name" value="NAD(P)-binding Rossmann-like Domain"/>
    <property type="match status" value="1"/>
</dbReference>
<keyword evidence="3" id="KW-1185">Reference proteome</keyword>
<comment type="caution">
    <text evidence="2">The sequence shown here is derived from an EMBL/GenBank/DDBJ whole genome shotgun (WGS) entry which is preliminary data.</text>
</comment>
<name>A0ABT0GI17_9GAMM</name>
<organism evidence="2 3">
    <name type="scientific">Pseudomarimonas salicorniae</name>
    <dbReference type="NCBI Taxonomy" id="2933270"/>
    <lineage>
        <taxon>Bacteria</taxon>
        <taxon>Pseudomonadati</taxon>
        <taxon>Pseudomonadota</taxon>
        <taxon>Gammaproteobacteria</taxon>
        <taxon>Lysobacterales</taxon>
        <taxon>Lysobacteraceae</taxon>
        <taxon>Pseudomarimonas</taxon>
    </lineage>
</organism>
<dbReference type="InterPro" id="IPR001509">
    <property type="entry name" value="Epimerase_deHydtase"/>
</dbReference>
<dbReference type="InterPro" id="IPR006311">
    <property type="entry name" value="TAT_signal"/>
</dbReference>
<evidence type="ECO:0000313" key="2">
    <source>
        <dbReference type="EMBL" id="MCK7594073.1"/>
    </source>
</evidence>
<reference evidence="2" key="1">
    <citation type="submission" date="2022-04" db="EMBL/GenBank/DDBJ databases">
        <title>Lysobacter sp. CAU 1642 isolated from sea sand.</title>
        <authorList>
            <person name="Kim W."/>
        </authorList>
    </citation>
    <scope>NUCLEOTIDE SEQUENCE</scope>
    <source>
        <strain evidence="2">CAU 1642</strain>
    </source>
</reference>
<evidence type="ECO:0000313" key="3">
    <source>
        <dbReference type="Proteomes" id="UP001431449"/>
    </source>
</evidence>
<dbReference type="Pfam" id="PF01370">
    <property type="entry name" value="Epimerase"/>
    <property type="match status" value="1"/>
</dbReference>
<dbReference type="InterPro" id="IPR050177">
    <property type="entry name" value="Lipid_A_modif_metabolic_enz"/>
</dbReference>
<feature type="domain" description="NAD-dependent epimerase/dehydratase" evidence="1">
    <location>
        <begin position="39"/>
        <end position="255"/>
    </location>
</feature>
<dbReference type="RefSeq" id="WP_248209021.1">
    <property type="nucleotide sequence ID" value="NZ_JALNMH010000008.1"/>
</dbReference>
<dbReference type="PANTHER" id="PTHR43245:SF13">
    <property type="entry name" value="UDP-D-APIOSE_UDP-D-XYLOSE SYNTHASE 2"/>
    <property type="match status" value="1"/>
</dbReference>
<dbReference type="SUPFAM" id="SSF51735">
    <property type="entry name" value="NAD(P)-binding Rossmann-fold domains"/>
    <property type="match status" value="1"/>
</dbReference>